<evidence type="ECO:0000259" key="2">
    <source>
        <dbReference type="Pfam" id="PF01882"/>
    </source>
</evidence>
<gene>
    <name evidence="3" type="ORF">OS889_12090</name>
</gene>
<evidence type="ECO:0000313" key="4">
    <source>
        <dbReference type="Proteomes" id="UP001570511"/>
    </source>
</evidence>
<feature type="region of interest" description="Disordered" evidence="1">
    <location>
        <begin position="179"/>
        <end position="198"/>
    </location>
</feature>
<dbReference type="AlphaFoldDB" id="A0ABD5MGN8"/>
<organism evidence="3 4">
    <name type="scientific">Halobellus rubicundus</name>
    <dbReference type="NCBI Taxonomy" id="2996466"/>
    <lineage>
        <taxon>Archaea</taxon>
        <taxon>Methanobacteriati</taxon>
        <taxon>Methanobacteriota</taxon>
        <taxon>Stenosarchaea group</taxon>
        <taxon>Halobacteria</taxon>
        <taxon>Halobacteriales</taxon>
        <taxon>Haloferacaceae</taxon>
        <taxon>Halobellus</taxon>
    </lineage>
</organism>
<dbReference type="RefSeq" id="WP_372390112.1">
    <property type="nucleotide sequence ID" value="NZ_JBGNYA010000001.1"/>
</dbReference>
<comment type="caution">
    <text evidence="3">The sequence shown here is derived from an EMBL/GenBank/DDBJ whole genome shotgun (WGS) entry which is preliminary data.</text>
</comment>
<reference evidence="3 4" key="1">
    <citation type="submission" date="2024-08" db="EMBL/GenBank/DDBJ databases">
        <title>Halobellus sp. MBLA0158 whole genome sequence.</title>
        <authorList>
            <person name="Hwang C.Y."/>
            <person name="Cho E.-S."/>
            <person name="Seo M.-J."/>
        </authorList>
    </citation>
    <scope>NUCLEOTIDE SEQUENCE [LARGE SCALE GENOMIC DNA]</scope>
    <source>
        <strain evidence="3 4">MBLA0158</strain>
    </source>
</reference>
<dbReference type="PANTHER" id="PTHR33608">
    <property type="entry name" value="BLL2464 PROTEIN"/>
    <property type="match status" value="1"/>
</dbReference>
<evidence type="ECO:0000256" key="1">
    <source>
        <dbReference type="SAM" id="MobiDB-lite"/>
    </source>
</evidence>
<accession>A0ABD5MGN8</accession>
<proteinExistence type="predicted"/>
<feature type="domain" description="DUF58" evidence="2">
    <location>
        <begin position="202"/>
        <end position="317"/>
    </location>
</feature>
<sequence length="483" mass="52193">MRPTPRFWAAVGVAGVLCLFGVALATPVLVGAAAVLVGALLGCQARFAAALGRLSDTLSVEQSLSRTRVPTDQPVVLTLRAQLAEPTALGVTVDAQLPLAVDETDESDGSLTPTADAPSHARVQFSVPTAGATTFDRPSVTAQSAYGLFTETFEQGDDARLRLDVEPRAPRRMHIGQGGERISAGFGEHSSDQRGPGLEPAEIRQYQHGDDIGRIDWKATARLNHPHIRDFEVPSARQTTLILDHRGTTAAGPAGETKLDFLREIGLAYVNSADALGDPVGLYTVGDDGATNVLPPKAGESQHRRVRSRLRTLEPTDGSSTESISTTRNLTAGRETPIIADDGTEYAATLRPYYRSTNEYTDRFSSRPLFATVRRYVDRIQGSLYAVILTDDTARAELYEAVKALRRREGAVLVFITPTVFFESALSDVESAYAEYEEFESFRKRLNKLTGVSAFEVAPQDRLAGLLRAHEARTPTPEGASDG</sequence>
<name>A0ABD5MGN8_9EURY</name>
<dbReference type="EMBL" id="JBGNYA010000001">
    <property type="protein sequence ID" value="MFA1611744.1"/>
    <property type="molecule type" value="Genomic_DNA"/>
</dbReference>
<evidence type="ECO:0000313" key="3">
    <source>
        <dbReference type="EMBL" id="MFA1611744.1"/>
    </source>
</evidence>
<dbReference type="PANTHER" id="PTHR33608:SF6">
    <property type="entry name" value="BLL2464 PROTEIN"/>
    <property type="match status" value="1"/>
</dbReference>
<dbReference type="Pfam" id="PF01882">
    <property type="entry name" value="DUF58"/>
    <property type="match status" value="1"/>
</dbReference>
<keyword evidence="4" id="KW-1185">Reference proteome</keyword>
<dbReference type="InterPro" id="IPR002881">
    <property type="entry name" value="DUF58"/>
</dbReference>
<dbReference type="Proteomes" id="UP001570511">
    <property type="component" value="Unassembled WGS sequence"/>
</dbReference>
<protein>
    <submittedName>
        <fullName evidence="3">DUF58 domain-containing protein</fullName>
    </submittedName>
</protein>